<dbReference type="InterPro" id="IPR013216">
    <property type="entry name" value="Methyltransf_11"/>
</dbReference>
<proteinExistence type="predicted"/>
<gene>
    <name evidence="2" type="ORF">KDA82_06870</name>
</gene>
<dbReference type="CDD" id="cd02440">
    <property type="entry name" value="AdoMet_MTases"/>
    <property type="match status" value="1"/>
</dbReference>
<accession>A0A8T4IKB3</accession>
<keyword evidence="2" id="KW-0489">Methyltransferase</keyword>
<dbReference type="SUPFAM" id="SSF53335">
    <property type="entry name" value="S-adenosyl-L-methionine-dependent methyltransferases"/>
    <property type="match status" value="1"/>
</dbReference>
<dbReference type="GO" id="GO:0008757">
    <property type="term" value="F:S-adenosylmethionine-dependent methyltransferase activity"/>
    <property type="evidence" value="ECO:0007669"/>
    <property type="project" value="InterPro"/>
</dbReference>
<dbReference type="AlphaFoldDB" id="A0A8T4IKB3"/>
<evidence type="ECO:0000313" key="2">
    <source>
        <dbReference type="EMBL" id="MBR7672746.1"/>
    </source>
</evidence>
<name>A0A8T4IKB3_9ACTN</name>
<dbReference type="EMBL" id="JAGSMN010000131">
    <property type="protein sequence ID" value="MBR7672746.1"/>
    <property type="molecule type" value="Genomic_DNA"/>
</dbReference>
<comment type="caution">
    <text evidence="2">The sequence shown here is derived from an EMBL/GenBank/DDBJ whole genome shotgun (WGS) entry which is preliminary data.</text>
</comment>
<evidence type="ECO:0000313" key="3">
    <source>
        <dbReference type="Proteomes" id="UP000675554"/>
    </source>
</evidence>
<keyword evidence="2" id="KW-0808">Transferase</keyword>
<dbReference type="Pfam" id="PF08241">
    <property type="entry name" value="Methyltransf_11"/>
    <property type="match status" value="1"/>
</dbReference>
<reference evidence="2" key="1">
    <citation type="submission" date="2021-04" db="EMBL/GenBank/DDBJ databases">
        <title>Sequencing of actinobacteria type strains.</title>
        <authorList>
            <person name="Nguyen G.-S."/>
            <person name="Wentzel A."/>
        </authorList>
    </citation>
    <scope>NUCLEOTIDE SEQUENCE</scope>
    <source>
        <strain evidence="2">DSM 42095</strain>
    </source>
</reference>
<sequence length="519" mass="55526">MSARTDTFSERLEVFSHAKDDEAYDQYLDLLLAVWSGGEAAPGALAAAEETAERLGRAPAGRRGHLVLLLGLLAETGEPGLRDRVRAGLHQPLALLDTLREREPLGAALVYLLAHFPEEASRILPAVRRAPLDPDDLARLERCLASFDAESPGIGRSWPSPARWVLSDAEREQERRWLATLSDEAKTAFWTKDTRTLLAYMGAKAACAVATGRVGSEAPAPALAASEQIAVPGSPVPGSPVPGSPVPGGSVPGRAAGELPRLDEHLGLLHCPSCGGPLARRESGVVCRGCAADYPTRQGYLDLSGEAVGSGDQIAGNSPLYLSWYEPLLRPAFLRVNGANWNGTVSVADEDRYLAEHVRPVDGPLLDLGAGTGRWTQVLTRILGSERVIAFDLASTMAERLTEVVPSSLVVRGSGGGLPFADGALGAVNCWNTVQSIDQPFATVREIGRCLGKGGTFTMLTYRRSPDPLYRYFQRQHEACLGVAAFDQREMNEALDSAGMDVVDTYAPGTFLIVTAVRR</sequence>
<evidence type="ECO:0000259" key="1">
    <source>
        <dbReference type="Pfam" id="PF08241"/>
    </source>
</evidence>
<dbReference type="Gene3D" id="3.40.50.150">
    <property type="entry name" value="Vaccinia Virus protein VP39"/>
    <property type="match status" value="1"/>
</dbReference>
<dbReference type="GO" id="GO:0032259">
    <property type="term" value="P:methylation"/>
    <property type="evidence" value="ECO:0007669"/>
    <property type="project" value="UniProtKB-KW"/>
</dbReference>
<keyword evidence="3" id="KW-1185">Reference proteome</keyword>
<dbReference type="InterPro" id="IPR029063">
    <property type="entry name" value="SAM-dependent_MTases_sf"/>
</dbReference>
<protein>
    <submittedName>
        <fullName evidence="2">Class I SAM-dependent methyltransferase</fullName>
    </submittedName>
</protein>
<feature type="domain" description="Methyltransferase type 11" evidence="1">
    <location>
        <begin position="366"/>
        <end position="457"/>
    </location>
</feature>
<organism evidence="2 3">
    <name type="scientific">Streptomyces daliensis</name>
    <dbReference type="NCBI Taxonomy" id="299421"/>
    <lineage>
        <taxon>Bacteria</taxon>
        <taxon>Bacillati</taxon>
        <taxon>Actinomycetota</taxon>
        <taxon>Actinomycetes</taxon>
        <taxon>Kitasatosporales</taxon>
        <taxon>Streptomycetaceae</taxon>
        <taxon>Streptomyces</taxon>
    </lineage>
</organism>
<dbReference type="Proteomes" id="UP000675554">
    <property type="component" value="Unassembled WGS sequence"/>
</dbReference>